<dbReference type="RefSeq" id="WP_111293844.1">
    <property type="nucleotide sequence ID" value="NZ_QKZV01000002.1"/>
</dbReference>
<accession>A0A2W7RW46</accession>
<dbReference type="OrthoDB" id="9808602at2"/>
<dbReference type="InterPro" id="IPR017473">
    <property type="entry name" value="Undecaprenyl-P_gluc_Ptfrase"/>
</dbReference>
<organism evidence="9 10">
    <name type="scientific">Hydrotalea sandarakina</name>
    <dbReference type="NCBI Taxonomy" id="1004304"/>
    <lineage>
        <taxon>Bacteria</taxon>
        <taxon>Pseudomonadati</taxon>
        <taxon>Bacteroidota</taxon>
        <taxon>Chitinophagia</taxon>
        <taxon>Chitinophagales</taxon>
        <taxon>Chitinophagaceae</taxon>
        <taxon>Hydrotalea</taxon>
    </lineage>
</organism>
<dbReference type="AlphaFoldDB" id="A0A2W7RW46"/>
<sequence length="467" mass="55485">MNRQLKYYLQASLIGMDLFILNLSYFLSRIFLYEIMNENIPESFYSSYFLFWLLINASWIIISFYFGIYNEKSILHFETFTKRSAQVYFLWIVIMLFYLFLSREFKLSRFFIISTITIFGTGLIINRFLYLSIKKYFRKQSNLLSKVMIIGYNDTARKLESYFEEEGLNMRLVGFVENSENVSELTHHPIFPDITKTIKVAEDLDVQEIFSTISPEQNHYIYQLMKDAEMKCIRFKVVPDLSVFFTKPVLIDYIRDLPVLSFRSEPLEDIGNRVKKRILDIVVSALVVIFILSWLFPLLGLLIYLESPGPILFKQIRTGKNNKPFYCYKFRSMRINKDADTKQATKNDSRVTRIGRFIRKTSLDEFPQFLNVLKGEMSLVGPRPHMVKHTNDFSKMVDHYMIRQFLKPGITGWAQVNGYRGEIFNDEQIIMRVRNDLWYLENWTIWLDIRILFLTVYNVIKGEKNAY</sequence>
<evidence type="ECO:0000256" key="3">
    <source>
        <dbReference type="ARBA" id="ARBA00022679"/>
    </source>
</evidence>
<evidence type="ECO:0000256" key="2">
    <source>
        <dbReference type="ARBA" id="ARBA00006464"/>
    </source>
</evidence>
<evidence type="ECO:0000313" key="10">
    <source>
        <dbReference type="Proteomes" id="UP000249720"/>
    </source>
</evidence>
<evidence type="ECO:0000256" key="7">
    <source>
        <dbReference type="SAM" id="Phobius"/>
    </source>
</evidence>
<feature type="domain" description="Bacterial sugar transferase" evidence="8">
    <location>
        <begin position="276"/>
        <end position="461"/>
    </location>
</feature>
<dbReference type="Proteomes" id="UP000249720">
    <property type="component" value="Unassembled WGS sequence"/>
</dbReference>
<dbReference type="NCBIfam" id="TIGR03023">
    <property type="entry name" value="WcaJ_sugtrans"/>
    <property type="match status" value="1"/>
</dbReference>
<dbReference type="Pfam" id="PF13727">
    <property type="entry name" value="CoA_binding_3"/>
    <property type="match status" value="1"/>
</dbReference>
<keyword evidence="3 9" id="KW-0808">Transferase</keyword>
<gene>
    <name evidence="9" type="ORF">LX80_00891</name>
</gene>
<dbReference type="InterPro" id="IPR003362">
    <property type="entry name" value="Bact_transf"/>
</dbReference>
<dbReference type="PANTHER" id="PTHR30576">
    <property type="entry name" value="COLANIC BIOSYNTHESIS UDP-GLUCOSE LIPID CARRIER TRANSFERASE"/>
    <property type="match status" value="1"/>
</dbReference>
<feature type="transmembrane region" description="Helical" evidence="7">
    <location>
        <begin position="80"/>
        <end position="101"/>
    </location>
</feature>
<name>A0A2W7RW46_9BACT</name>
<dbReference type="InterPro" id="IPR017475">
    <property type="entry name" value="EPS_sugar_tfrase"/>
</dbReference>
<reference evidence="9 10" key="1">
    <citation type="submission" date="2018-06" db="EMBL/GenBank/DDBJ databases">
        <title>Genomic Encyclopedia of Archaeal and Bacterial Type Strains, Phase II (KMG-II): from individual species to whole genera.</title>
        <authorList>
            <person name="Goeker M."/>
        </authorList>
    </citation>
    <scope>NUCLEOTIDE SEQUENCE [LARGE SCALE GENOMIC DNA]</scope>
    <source>
        <strain evidence="9 10">DSM 23241</strain>
    </source>
</reference>
<evidence type="ECO:0000313" key="9">
    <source>
        <dbReference type="EMBL" id="PZX64691.1"/>
    </source>
</evidence>
<dbReference type="GO" id="GO:0016780">
    <property type="term" value="F:phosphotransferase activity, for other substituted phosphate groups"/>
    <property type="evidence" value="ECO:0007669"/>
    <property type="project" value="TreeGrafter"/>
</dbReference>
<protein>
    <submittedName>
        <fullName evidence="9">Putative colanic acid biosynthesis UDP-glucose lipid carrier transferase</fullName>
    </submittedName>
</protein>
<dbReference type="EMBL" id="QKZV01000002">
    <property type="protein sequence ID" value="PZX64691.1"/>
    <property type="molecule type" value="Genomic_DNA"/>
</dbReference>
<comment type="subcellular location">
    <subcellularLocation>
        <location evidence="1">Membrane</location>
        <topology evidence="1">Multi-pass membrane protein</topology>
    </subcellularLocation>
</comment>
<keyword evidence="5 7" id="KW-1133">Transmembrane helix</keyword>
<comment type="similarity">
    <text evidence="2">Belongs to the bacterial sugar transferase family.</text>
</comment>
<evidence type="ECO:0000259" key="8">
    <source>
        <dbReference type="Pfam" id="PF02397"/>
    </source>
</evidence>
<feature type="transmembrane region" description="Helical" evidence="7">
    <location>
        <begin position="48"/>
        <end position="68"/>
    </location>
</feature>
<feature type="transmembrane region" description="Helical" evidence="7">
    <location>
        <begin position="7"/>
        <end position="28"/>
    </location>
</feature>
<dbReference type="NCBIfam" id="TIGR03025">
    <property type="entry name" value="EPS_sugtrans"/>
    <property type="match status" value="1"/>
</dbReference>
<keyword evidence="4 7" id="KW-0812">Transmembrane</keyword>
<dbReference type="Gene3D" id="3.40.50.720">
    <property type="entry name" value="NAD(P)-binding Rossmann-like Domain"/>
    <property type="match status" value="1"/>
</dbReference>
<keyword evidence="10" id="KW-1185">Reference proteome</keyword>
<feature type="transmembrane region" description="Helical" evidence="7">
    <location>
        <begin position="107"/>
        <end position="130"/>
    </location>
</feature>
<evidence type="ECO:0000256" key="5">
    <source>
        <dbReference type="ARBA" id="ARBA00022989"/>
    </source>
</evidence>
<evidence type="ECO:0000256" key="6">
    <source>
        <dbReference type="ARBA" id="ARBA00023136"/>
    </source>
</evidence>
<evidence type="ECO:0000256" key="4">
    <source>
        <dbReference type="ARBA" id="ARBA00022692"/>
    </source>
</evidence>
<evidence type="ECO:0000256" key="1">
    <source>
        <dbReference type="ARBA" id="ARBA00004141"/>
    </source>
</evidence>
<comment type="caution">
    <text evidence="9">The sequence shown here is derived from an EMBL/GenBank/DDBJ whole genome shotgun (WGS) entry which is preliminary data.</text>
</comment>
<dbReference type="GO" id="GO:0016020">
    <property type="term" value="C:membrane"/>
    <property type="evidence" value="ECO:0007669"/>
    <property type="project" value="UniProtKB-SubCell"/>
</dbReference>
<dbReference type="PANTHER" id="PTHR30576:SF0">
    <property type="entry name" value="UNDECAPRENYL-PHOSPHATE N-ACETYLGALACTOSAMINYL 1-PHOSPHATE TRANSFERASE-RELATED"/>
    <property type="match status" value="1"/>
</dbReference>
<keyword evidence="6 7" id="KW-0472">Membrane</keyword>
<dbReference type="Pfam" id="PF02397">
    <property type="entry name" value="Bac_transf"/>
    <property type="match status" value="1"/>
</dbReference>
<feature type="transmembrane region" description="Helical" evidence="7">
    <location>
        <begin position="281"/>
        <end position="305"/>
    </location>
</feature>
<proteinExistence type="inferred from homology"/>